<reference evidence="1 2" key="1">
    <citation type="submission" date="2020-12" db="EMBL/GenBank/DDBJ databases">
        <title>Concerted genomic and epigenomic changes stabilize Arabidopsis allopolyploids.</title>
        <authorList>
            <person name="Chen Z."/>
        </authorList>
    </citation>
    <scope>NUCLEOTIDE SEQUENCE [LARGE SCALE GENOMIC DNA]</scope>
    <source>
        <strain evidence="1">Allo738</strain>
        <tissue evidence="1">Leaf</tissue>
    </source>
</reference>
<comment type="caution">
    <text evidence="1">The sequence shown here is derived from an EMBL/GenBank/DDBJ whole genome shotgun (WGS) entry which is preliminary data.</text>
</comment>
<organism evidence="1 2">
    <name type="scientific">Arabidopsis thaliana x Arabidopsis arenosa</name>
    <dbReference type="NCBI Taxonomy" id="1240361"/>
    <lineage>
        <taxon>Eukaryota</taxon>
        <taxon>Viridiplantae</taxon>
        <taxon>Streptophyta</taxon>
        <taxon>Embryophyta</taxon>
        <taxon>Tracheophyta</taxon>
        <taxon>Spermatophyta</taxon>
        <taxon>Magnoliopsida</taxon>
        <taxon>eudicotyledons</taxon>
        <taxon>Gunneridae</taxon>
        <taxon>Pentapetalae</taxon>
        <taxon>rosids</taxon>
        <taxon>malvids</taxon>
        <taxon>Brassicales</taxon>
        <taxon>Brassicaceae</taxon>
        <taxon>Camelineae</taxon>
        <taxon>Arabidopsis</taxon>
    </lineage>
</organism>
<proteinExistence type="predicted"/>
<accession>A0A8T1YE08</accession>
<gene>
    <name evidence="1" type="ORF">ISN45_Aa07g040290</name>
</gene>
<dbReference type="Proteomes" id="UP000694240">
    <property type="component" value="Chromosome 12"/>
</dbReference>
<dbReference type="EMBL" id="JAEFBK010000012">
    <property type="protein sequence ID" value="KAG7544166.1"/>
    <property type="molecule type" value="Genomic_DNA"/>
</dbReference>
<evidence type="ECO:0000313" key="1">
    <source>
        <dbReference type="EMBL" id="KAG7544166.1"/>
    </source>
</evidence>
<sequence>MGLRAFRQWNQSEVKTAENEGIVDAGPGDDECETKEDILLTSSTTSISLSRPPLYPSQSPSPFFPLSFDFVINPNFTSLFRLVFATGYPKRFKSRREKISELLFYCRVNRCIRCDHLELTIPGDDEEGEANLGCGVAGDDGVTRVDVDEDYEEAGANLGVARILEKASIDKLKAFDADARSEKLQDLNKKNSKLLMQTQSSSLLRGNFKRATNNMRTVKYV</sequence>
<keyword evidence="2" id="KW-1185">Reference proteome</keyword>
<protein>
    <submittedName>
        <fullName evidence="1">Uncharacterized protein</fullName>
    </submittedName>
</protein>
<dbReference type="AlphaFoldDB" id="A0A8T1YE08"/>
<name>A0A8T1YE08_9BRAS</name>
<evidence type="ECO:0000313" key="2">
    <source>
        <dbReference type="Proteomes" id="UP000694240"/>
    </source>
</evidence>